<accession>A0A1V9XIJ5</accession>
<dbReference type="GO" id="GO:0008344">
    <property type="term" value="P:adult locomotory behavior"/>
    <property type="evidence" value="ECO:0007669"/>
    <property type="project" value="TreeGrafter"/>
</dbReference>
<dbReference type="GO" id="GO:0005737">
    <property type="term" value="C:cytoplasm"/>
    <property type="evidence" value="ECO:0007669"/>
    <property type="project" value="TreeGrafter"/>
</dbReference>
<evidence type="ECO:0000313" key="3">
    <source>
        <dbReference type="Proteomes" id="UP000192247"/>
    </source>
</evidence>
<reference evidence="2 3" key="1">
    <citation type="journal article" date="2017" name="Gigascience">
        <title>Draft genome of the honey bee ectoparasitic mite, Tropilaelaps mercedesae, is shaped by the parasitic life history.</title>
        <authorList>
            <person name="Dong X."/>
            <person name="Armstrong S.D."/>
            <person name="Xia D."/>
            <person name="Makepeace B.L."/>
            <person name="Darby A.C."/>
            <person name="Kadowaki T."/>
        </authorList>
    </citation>
    <scope>NUCLEOTIDE SEQUENCE [LARGE SCALE GENOMIC DNA]</scope>
    <source>
        <strain evidence="2">Wuxi-XJTLU</strain>
    </source>
</reference>
<dbReference type="InterPro" id="IPR052407">
    <property type="entry name" value="BTB_POZ_domain_cont_9"/>
</dbReference>
<dbReference type="EMBL" id="MNPL01010336">
    <property type="protein sequence ID" value="OQR73198.1"/>
    <property type="molecule type" value="Genomic_DNA"/>
</dbReference>
<gene>
    <name evidence="2" type="ORF">BIW11_01180</name>
</gene>
<dbReference type="PANTHER" id="PTHR46306">
    <property type="entry name" value="BTB/POZ DOMAIN-CONTAINING PROTEIN 9"/>
    <property type="match status" value="1"/>
</dbReference>
<keyword evidence="3" id="KW-1185">Reference proteome</keyword>
<comment type="caution">
    <text evidence="2">The sequence shown here is derived from an EMBL/GenBank/DDBJ whole genome shotgun (WGS) entry which is preliminary data.</text>
</comment>
<dbReference type="PANTHER" id="PTHR46306:SF1">
    <property type="entry name" value="BTB_POZ DOMAIN-CONTAINING PROTEIN 9"/>
    <property type="match status" value="1"/>
</dbReference>
<name>A0A1V9XIJ5_9ACAR</name>
<dbReference type="Gene3D" id="1.25.40.420">
    <property type="match status" value="1"/>
</dbReference>
<dbReference type="GO" id="GO:0048512">
    <property type="term" value="P:circadian behavior"/>
    <property type="evidence" value="ECO:0007669"/>
    <property type="project" value="TreeGrafter"/>
</dbReference>
<evidence type="ECO:0000259" key="1">
    <source>
        <dbReference type="Pfam" id="PF07707"/>
    </source>
</evidence>
<dbReference type="Proteomes" id="UP000192247">
    <property type="component" value="Unassembled WGS sequence"/>
</dbReference>
<protein>
    <submittedName>
        <fullName evidence="2">BTB/POZ domain-containing protein 9-like</fullName>
    </submittedName>
</protein>
<proteinExistence type="predicted"/>
<evidence type="ECO:0000313" key="2">
    <source>
        <dbReference type="EMBL" id="OQR73198.1"/>
    </source>
</evidence>
<sequence>MLSHNSLCAKEVDIFEAVYRWYVDKDGHVPAEIMSEILDQVRLPLMGTTDLLGLVRRSKLFHPDCLLGAIKTKKECLDVDLNYRGQLVIDENVATAEHGAQVLTGE</sequence>
<dbReference type="STRING" id="418985.A0A1V9XIJ5"/>
<organism evidence="2 3">
    <name type="scientific">Tropilaelaps mercedesae</name>
    <dbReference type="NCBI Taxonomy" id="418985"/>
    <lineage>
        <taxon>Eukaryota</taxon>
        <taxon>Metazoa</taxon>
        <taxon>Ecdysozoa</taxon>
        <taxon>Arthropoda</taxon>
        <taxon>Chelicerata</taxon>
        <taxon>Arachnida</taxon>
        <taxon>Acari</taxon>
        <taxon>Parasitiformes</taxon>
        <taxon>Mesostigmata</taxon>
        <taxon>Gamasina</taxon>
        <taxon>Dermanyssoidea</taxon>
        <taxon>Laelapidae</taxon>
        <taxon>Tropilaelaps</taxon>
    </lineage>
</organism>
<dbReference type="GO" id="GO:0050804">
    <property type="term" value="P:modulation of chemical synaptic transmission"/>
    <property type="evidence" value="ECO:0007669"/>
    <property type="project" value="TreeGrafter"/>
</dbReference>
<dbReference type="Pfam" id="PF07707">
    <property type="entry name" value="BACK"/>
    <property type="match status" value="1"/>
</dbReference>
<dbReference type="OrthoDB" id="6408997at2759"/>
<dbReference type="InterPro" id="IPR011705">
    <property type="entry name" value="BACK"/>
</dbReference>
<feature type="domain" description="BACK" evidence="1">
    <location>
        <begin position="1"/>
        <end position="55"/>
    </location>
</feature>
<dbReference type="AlphaFoldDB" id="A0A1V9XIJ5"/>
<dbReference type="InParanoid" id="A0A1V9XIJ5"/>